<dbReference type="GO" id="GO:0006281">
    <property type="term" value="P:DNA repair"/>
    <property type="evidence" value="ECO:0007669"/>
    <property type="project" value="InterPro"/>
</dbReference>
<reference evidence="1 2" key="1">
    <citation type="submission" date="2016-09" db="EMBL/GenBank/DDBJ databases">
        <authorList>
            <person name="Capua I."/>
            <person name="De Benedictis P."/>
            <person name="Joannis T."/>
            <person name="Lombin L.H."/>
            <person name="Cattoli G."/>
        </authorList>
    </citation>
    <scope>NUCLEOTIDE SEQUENCE [LARGE SCALE GENOMIC DNA]</scope>
    <source>
        <strain evidence="1 2">NIO-1002</strain>
    </source>
</reference>
<dbReference type="InterPro" id="IPR008822">
    <property type="entry name" value="Endonuclease_RusA-like"/>
</dbReference>
<dbReference type="RefSeq" id="WP_058232959.1">
    <property type="nucleotide sequence ID" value="NZ_FMYG01000006.1"/>
</dbReference>
<organism evidence="1 2">
    <name type="scientific">Microbacterium enclense</name>
    <dbReference type="NCBI Taxonomy" id="993073"/>
    <lineage>
        <taxon>Bacteria</taxon>
        <taxon>Bacillati</taxon>
        <taxon>Actinomycetota</taxon>
        <taxon>Actinomycetes</taxon>
        <taxon>Micrococcales</taxon>
        <taxon>Microbacteriaceae</taxon>
        <taxon>Microbacterium</taxon>
    </lineage>
</organism>
<dbReference type="Pfam" id="PF05866">
    <property type="entry name" value="RusA"/>
    <property type="match status" value="1"/>
</dbReference>
<evidence type="ECO:0000313" key="2">
    <source>
        <dbReference type="Proteomes" id="UP000183203"/>
    </source>
</evidence>
<accession>A0A1G6NT99</accession>
<dbReference type="Gene3D" id="3.30.1330.70">
    <property type="entry name" value="Holliday junction resolvase RusA"/>
    <property type="match status" value="1"/>
</dbReference>
<keyword evidence="1" id="KW-0540">Nuclease</keyword>
<dbReference type="GO" id="GO:0004519">
    <property type="term" value="F:endonuclease activity"/>
    <property type="evidence" value="ECO:0007669"/>
    <property type="project" value="UniProtKB-KW"/>
</dbReference>
<keyword evidence="1" id="KW-0255">Endonuclease</keyword>
<protein>
    <submittedName>
        <fullName evidence="1">Holliday junction resolvase RusA (Prophage-encoded endonuclease)</fullName>
    </submittedName>
</protein>
<name>A0A1G6NT99_9MICO</name>
<dbReference type="AlphaFoldDB" id="A0A1G6NT99"/>
<sequence>MSADAQTGRRSVVIDVLGVPAPQGSKRAFVVGNRAVISEDSKKTAPWRDSVSAAGVAAMAGAPAFDGALRVEIEFRMPRPRSVKRARPSVKPDVDKLARAVLDSLSAAAVIVDDARIVSLRAEKVYADISGATIRVSEVLA</sequence>
<dbReference type="OrthoDB" id="3732467at2"/>
<dbReference type="GO" id="GO:0000287">
    <property type="term" value="F:magnesium ion binding"/>
    <property type="evidence" value="ECO:0007669"/>
    <property type="project" value="InterPro"/>
</dbReference>
<dbReference type="STRING" id="993073.AS029_12730"/>
<dbReference type="Proteomes" id="UP000183203">
    <property type="component" value="Unassembled WGS sequence"/>
</dbReference>
<dbReference type="InterPro" id="IPR036614">
    <property type="entry name" value="RusA-like_sf"/>
</dbReference>
<dbReference type="GO" id="GO:0006310">
    <property type="term" value="P:DNA recombination"/>
    <property type="evidence" value="ECO:0007669"/>
    <property type="project" value="InterPro"/>
</dbReference>
<dbReference type="SUPFAM" id="SSF103084">
    <property type="entry name" value="Holliday junction resolvase RusA"/>
    <property type="match status" value="1"/>
</dbReference>
<dbReference type="EMBL" id="FMYG01000006">
    <property type="protein sequence ID" value="SDC70395.1"/>
    <property type="molecule type" value="Genomic_DNA"/>
</dbReference>
<keyword evidence="1" id="KW-0378">Hydrolase</keyword>
<gene>
    <name evidence="1" type="ORF">SAMN05216418_2825</name>
</gene>
<evidence type="ECO:0000313" key="1">
    <source>
        <dbReference type="EMBL" id="SDC70395.1"/>
    </source>
</evidence>
<proteinExistence type="predicted"/>